<dbReference type="Pfam" id="PF00566">
    <property type="entry name" value="RabGAP-TBC"/>
    <property type="match status" value="1"/>
</dbReference>
<keyword evidence="1" id="KW-0106">Calcium</keyword>
<accession>A0A1R2BN29</accession>
<dbReference type="GO" id="GO:0005509">
    <property type="term" value="F:calcium ion binding"/>
    <property type="evidence" value="ECO:0007669"/>
    <property type="project" value="InterPro"/>
</dbReference>
<dbReference type="InterPro" id="IPR002048">
    <property type="entry name" value="EF_hand_dom"/>
</dbReference>
<dbReference type="PANTHER" id="PTHR47219">
    <property type="entry name" value="RAB GTPASE-ACTIVATING PROTEIN 1-LIKE"/>
    <property type="match status" value="1"/>
</dbReference>
<feature type="domain" description="Rab-GAP TBC" evidence="3">
    <location>
        <begin position="1"/>
        <end position="280"/>
    </location>
</feature>
<evidence type="ECO:0000259" key="3">
    <source>
        <dbReference type="PROSITE" id="PS50086"/>
    </source>
</evidence>
<protein>
    <recommendedName>
        <fullName evidence="7">Rab-GAP TBC domain-containing protein</fullName>
    </recommendedName>
</protein>
<keyword evidence="2" id="KW-0175">Coiled coil</keyword>
<dbReference type="PRINTS" id="PR00450">
    <property type="entry name" value="RECOVERIN"/>
</dbReference>
<feature type="domain" description="EF-hand" evidence="4">
    <location>
        <begin position="476"/>
        <end position="511"/>
    </location>
</feature>
<dbReference type="SMART" id="SM00164">
    <property type="entry name" value="TBC"/>
    <property type="match status" value="1"/>
</dbReference>
<evidence type="ECO:0000313" key="5">
    <source>
        <dbReference type="EMBL" id="OMJ78168.1"/>
    </source>
</evidence>
<dbReference type="Gene3D" id="1.10.8.270">
    <property type="entry name" value="putative rabgap domain of human tbc1 domain family member 14 like domains"/>
    <property type="match status" value="1"/>
</dbReference>
<evidence type="ECO:0000256" key="1">
    <source>
        <dbReference type="ARBA" id="ARBA00022837"/>
    </source>
</evidence>
<evidence type="ECO:0008006" key="7">
    <source>
        <dbReference type="Google" id="ProtNLM"/>
    </source>
</evidence>
<reference evidence="5 6" key="1">
    <citation type="submission" date="2016-11" db="EMBL/GenBank/DDBJ databases">
        <title>The macronuclear genome of Stentor coeruleus: a giant cell with tiny introns.</title>
        <authorList>
            <person name="Slabodnick M."/>
            <person name="Ruby J.G."/>
            <person name="Reiff S.B."/>
            <person name="Swart E.C."/>
            <person name="Gosai S."/>
            <person name="Prabakaran S."/>
            <person name="Witkowska E."/>
            <person name="Larue G.E."/>
            <person name="Fisher S."/>
            <person name="Freeman R.M."/>
            <person name="Gunawardena J."/>
            <person name="Chu W."/>
            <person name="Stover N.A."/>
            <person name="Gregory B.D."/>
            <person name="Nowacki M."/>
            <person name="Derisi J."/>
            <person name="Roy S.W."/>
            <person name="Marshall W.F."/>
            <person name="Sood P."/>
        </authorList>
    </citation>
    <scope>NUCLEOTIDE SEQUENCE [LARGE SCALE GENOMIC DNA]</scope>
    <source>
        <strain evidence="5">WM001</strain>
    </source>
</reference>
<dbReference type="PROSITE" id="PS50222">
    <property type="entry name" value="EF_HAND_2"/>
    <property type="match status" value="2"/>
</dbReference>
<dbReference type="InterPro" id="IPR050302">
    <property type="entry name" value="Rab_GAP_TBC_domain"/>
</dbReference>
<dbReference type="AlphaFoldDB" id="A0A1R2BN29"/>
<keyword evidence="6" id="KW-1185">Reference proteome</keyword>
<dbReference type="InterPro" id="IPR018247">
    <property type="entry name" value="EF_Hand_1_Ca_BS"/>
</dbReference>
<dbReference type="PANTHER" id="PTHR47219:SF20">
    <property type="entry name" value="TBC1 DOMAIN FAMILY MEMBER 2B"/>
    <property type="match status" value="1"/>
</dbReference>
<evidence type="ECO:0000256" key="2">
    <source>
        <dbReference type="SAM" id="Coils"/>
    </source>
</evidence>
<comment type="caution">
    <text evidence="5">The sequence shown here is derived from an EMBL/GenBank/DDBJ whole genome shotgun (WGS) entry which is preliminary data.</text>
</comment>
<dbReference type="GO" id="GO:0005096">
    <property type="term" value="F:GTPase activator activity"/>
    <property type="evidence" value="ECO:0007669"/>
    <property type="project" value="TreeGrafter"/>
</dbReference>
<dbReference type="GO" id="GO:0031267">
    <property type="term" value="F:small GTPase binding"/>
    <property type="evidence" value="ECO:0007669"/>
    <property type="project" value="TreeGrafter"/>
</dbReference>
<dbReference type="PROSITE" id="PS00018">
    <property type="entry name" value="EF_HAND_1"/>
    <property type="match status" value="2"/>
</dbReference>
<dbReference type="Gene3D" id="1.10.238.10">
    <property type="entry name" value="EF-hand"/>
    <property type="match status" value="1"/>
</dbReference>
<proteinExistence type="predicted"/>
<dbReference type="SUPFAM" id="SSF47473">
    <property type="entry name" value="EF-hand"/>
    <property type="match status" value="1"/>
</dbReference>
<feature type="coiled-coil region" evidence="2">
    <location>
        <begin position="360"/>
        <end position="387"/>
    </location>
</feature>
<evidence type="ECO:0000313" key="6">
    <source>
        <dbReference type="Proteomes" id="UP000187209"/>
    </source>
</evidence>
<gene>
    <name evidence="5" type="ORF">SteCoe_22059</name>
</gene>
<dbReference type="PROSITE" id="PS50086">
    <property type="entry name" value="TBC_RABGAP"/>
    <property type="match status" value="1"/>
</dbReference>
<name>A0A1R2BN29_9CILI</name>
<dbReference type="SMART" id="SM00054">
    <property type="entry name" value="EFh"/>
    <property type="match status" value="2"/>
</dbReference>
<dbReference type="SUPFAM" id="SSF47923">
    <property type="entry name" value="Ypt/Rab-GAP domain of gyp1p"/>
    <property type="match status" value="2"/>
</dbReference>
<dbReference type="InterPro" id="IPR011992">
    <property type="entry name" value="EF-hand-dom_pair"/>
</dbReference>
<dbReference type="Gene3D" id="1.10.472.80">
    <property type="entry name" value="Ypt/Rab-GAP domain of gyp1p, domain 3"/>
    <property type="match status" value="1"/>
</dbReference>
<dbReference type="CDD" id="cd00051">
    <property type="entry name" value="EFh"/>
    <property type="match status" value="1"/>
</dbReference>
<evidence type="ECO:0000259" key="4">
    <source>
        <dbReference type="PROSITE" id="PS50222"/>
    </source>
</evidence>
<organism evidence="5 6">
    <name type="scientific">Stentor coeruleus</name>
    <dbReference type="NCBI Taxonomy" id="5963"/>
    <lineage>
        <taxon>Eukaryota</taxon>
        <taxon>Sar</taxon>
        <taxon>Alveolata</taxon>
        <taxon>Ciliophora</taxon>
        <taxon>Postciliodesmatophora</taxon>
        <taxon>Heterotrichea</taxon>
        <taxon>Heterotrichida</taxon>
        <taxon>Stentoridae</taxon>
        <taxon>Stentor</taxon>
    </lineage>
</organism>
<dbReference type="EMBL" id="MPUH01000535">
    <property type="protein sequence ID" value="OMJ78168.1"/>
    <property type="molecule type" value="Genomic_DNA"/>
</dbReference>
<dbReference type="InterPro" id="IPR000195">
    <property type="entry name" value="Rab-GAP-TBC_dom"/>
</dbReference>
<dbReference type="InterPro" id="IPR035969">
    <property type="entry name" value="Rab-GAP_TBC_sf"/>
</dbReference>
<sequence>MSSSSEYEEPICKICETNYTDISPCEYCGQDACKICTAKGKWVYSHISGKRQYNLCSLCAGHIQSVERLVYSGYIKWSSMSSLGIKWFSVSGCEKWACLHKITIDNYVNVALDNEDKEQIGKDIDTGRSDPSSYNFSLCEALLRLETPNYKEDIKKILYAYCVRNSKVGYCQGMNMVAVWLLMHFDHNTAFLMLCFLVEKLLLPDFYIGSKHGNSLNGFYIESTVIASVLEHIMPHMKKSQIPTNEFADFFSMQHLIQLFVSTVDIETTIYLWDRLFEEGSIALIRGVGSLAKVYEKNIKEGTHPLHIIKLLNSSKVVMKVKETYEKIQKKVTKSRVSRIRQLAKDFRAKQWLDCEKIIVHKLEKVSSFTKEEIEKLQKRFKSLLQELSAPNSPKGTFKRQPIQKSSKTIKFKTQDHESSQPVGISKTQFLKLLSDVAPGIVSKGEEIFNKYDQDASGYLDFRELTIAMSVVSKGTFEEKLRICFDAFDYDQSGYLEGCEISELIEKMLIPYMDALKNNPEAKDLSEKMRKINAKMMFLCEKSNGKVFFDDFLCGMKADIFLYSCVNEFMGADKPRVSSVIKALNSENLAEDVGLQIVHNNPCRMCTVF</sequence>
<dbReference type="Proteomes" id="UP000187209">
    <property type="component" value="Unassembled WGS sequence"/>
</dbReference>
<dbReference type="OrthoDB" id="288404at2759"/>
<feature type="domain" description="EF-hand" evidence="4">
    <location>
        <begin position="440"/>
        <end position="475"/>
    </location>
</feature>